<dbReference type="Gene3D" id="3.30.450.20">
    <property type="entry name" value="PAS domain"/>
    <property type="match status" value="1"/>
</dbReference>
<feature type="region of interest" description="Disordered" evidence="1">
    <location>
        <begin position="172"/>
        <end position="193"/>
    </location>
</feature>
<dbReference type="InterPro" id="IPR035965">
    <property type="entry name" value="PAS-like_dom_sf"/>
</dbReference>
<dbReference type="RefSeq" id="WP_244217264.1">
    <property type="nucleotide sequence ID" value="NZ_MUBM01000155.1"/>
</dbReference>
<dbReference type="NCBIfam" id="TIGR00229">
    <property type="entry name" value="sensory_box"/>
    <property type="match status" value="1"/>
</dbReference>
<protein>
    <submittedName>
        <fullName evidence="3">PAS domain S-box protein</fullName>
    </submittedName>
</protein>
<dbReference type="PROSITE" id="PS50112">
    <property type="entry name" value="PAS"/>
    <property type="match status" value="1"/>
</dbReference>
<feature type="compositionally biased region" description="Basic and acidic residues" evidence="1">
    <location>
        <begin position="184"/>
        <end position="193"/>
    </location>
</feature>
<dbReference type="InterPro" id="IPR000014">
    <property type="entry name" value="PAS"/>
</dbReference>
<name>A0ABV1W324_9ACTN</name>
<evidence type="ECO:0000313" key="4">
    <source>
        <dbReference type="Proteomes" id="UP001458415"/>
    </source>
</evidence>
<dbReference type="EMBL" id="JBEPCU010000249">
    <property type="protein sequence ID" value="MER6978560.1"/>
    <property type="molecule type" value="Genomic_DNA"/>
</dbReference>
<feature type="domain" description="PAS" evidence="2">
    <location>
        <begin position="61"/>
        <end position="106"/>
    </location>
</feature>
<proteinExistence type="predicted"/>
<dbReference type="CDD" id="cd00130">
    <property type="entry name" value="PAS"/>
    <property type="match status" value="1"/>
</dbReference>
<evidence type="ECO:0000256" key="1">
    <source>
        <dbReference type="SAM" id="MobiDB-lite"/>
    </source>
</evidence>
<reference evidence="3 4" key="1">
    <citation type="submission" date="2024-06" db="EMBL/GenBank/DDBJ databases">
        <title>The Natural Products Discovery Center: Release of the First 8490 Sequenced Strains for Exploring Actinobacteria Biosynthetic Diversity.</title>
        <authorList>
            <person name="Kalkreuter E."/>
            <person name="Kautsar S.A."/>
            <person name="Yang D."/>
            <person name="Bader C.D."/>
            <person name="Teijaro C.N."/>
            <person name="Fluegel L."/>
            <person name="Davis C.M."/>
            <person name="Simpson J.R."/>
            <person name="Lauterbach L."/>
            <person name="Steele A.D."/>
            <person name="Gui C."/>
            <person name="Meng S."/>
            <person name="Li G."/>
            <person name="Viehrig K."/>
            <person name="Ye F."/>
            <person name="Su P."/>
            <person name="Kiefer A.F."/>
            <person name="Nichols A."/>
            <person name="Cepeda A.J."/>
            <person name="Yan W."/>
            <person name="Fan B."/>
            <person name="Jiang Y."/>
            <person name="Adhikari A."/>
            <person name="Zheng C.-J."/>
            <person name="Schuster L."/>
            <person name="Cowan T.M."/>
            <person name="Smanski M.J."/>
            <person name="Chevrette M.G."/>
            <person name="De Carvalho L.P.S."/>
            <person name="Shen B."/>
        </authorList>
    </citation>
    <scope>NUCLEOTIDE SEQUENCE [LARGE SCALE GENOMIC DNA]</scope>
    <source>
        <strain evidence="3 4">NPDC000634</strain>
    </source>
</reference>
<accession>A0ABV1W324</accession>
<organism evidence="3 4">
    <name type="scientific">Streptomyces carpinensis</name>
    <dbReference type="NCBI Taxonomy" id="66369"/>
    <lineage>
        <taxon>Bacteria</taxon>
        <taxon>Bacillati</taxon>
        <taxon>Actinomycetota</taxon>
        <taxon>Actinomycetes</taxon>
        <taxon>Kitasatosporales</taxon>
        <taxon>Streptomycetaceae</taxon>
        <taxon>Streptomyces</taxon>
    </lineage>
</organism>
<dbReference type="SMART" id="SM00091">
    <property type="entry name" value="PAS"/>
    <property type="match status" value="1"/>
</dbReference>
<dbReference type="Pfam" id="PF00989">
    <property type="entry name" value="PAS"/>
    <property type="match status" value="1"/>
</dbReference>
<keyword evidence="4" id="KW-1185">Reference proteome</keyword>
<evidence type="ECO:0000313" key="3">
    <source>
        <dbReference type="EMBL" id="MER6978560.1"/>
    </source>
</evidence>
<dbReference type="InterPro" id="IPR013767">
    <property type="entry name" value="PAS_fold"/>
</dbReference>
<dbReference type="SUPFAM" id="SSF55785">
    <property type="entry name" value="PYP-like sensor domain (PAS domain)"/>
    <property type="match status" value="1"/>
</dbReference>
<dbReference type="Proteomes" id="UP001458415">
    <property type="component" value="Unassembled WGS sequence"/>
</dbReference>
<feature type="region of interest" description="Disordered" evidence="1">
    <location>
        <begin position="43"/>
        <end position="67"/>
    </location>
</feature>
<evidence type="ECO:0000259" key="2">
    <source>
        <dbReference type="PROSITE" id="PS50112"/>
    </source>
</evidence>
<gene>
    <name evidence="3" type="ORF">ABT317_16495</name>
</gene>
<sequence>MSAIGNRTASPALPQIRAATHWLFGQIADQLAGQDPTAWTAVPREPSTTPPVLAPWDPSRMQASSTPTIAADDGNRIIAANTAAAELLGWHPSDLIGRRITTVIPEHLRERHIAAFTSLLLTGQSHILGRPVTVPALHQDGRLIEISLCIQTQEATDGRSVFVARLSQILQPTHPAHAHQQSEGTERRPGQVG</sequence>
<comment type="caution">
    <text evidence="3">The sequence shown here is derived from an EMBL/GenBank/DDBJ whole genome shotgun (WGS) entry which is preliminary data.</text>
</comment>